<dbReference type="SUPFAM" id="SSF117916">
    <property type="entry name" value="Fe-S cluster assembly (FSCA) domain-like"/>
    <property type="match status" value="1"/>
</dbReference>
<evidence type="ECO:0000313" key="4">
    <source>
        <dbReference type="Proteomes" id="UP000719500"/>
    </source>
</evidence>
<dbReference type="EMBL" id="JACSNX010000010">
    <property type="protein sequence ID" value="MBM6851391.1"/>
    <property type="molecule type" value="Genomic_DNA"/>
</dbReference>
<reference evidence="3 4" key="1">
    <citation type="journal article" date="2021" name="Sci. Rep.">
        <title>The distribution of antibiotic resistance genes in chicken gut microbiota commensals.</title>
        <authorList>
            <person name="Juricova H."/>
            <person name="Matiasovicova J."/>
            <person name="Kubasova T."/>
            <person name="Cejkova D."/>
            <person name="Rychlik I."/>
        </authorList>
    </citation>
    <scope>NUCLEOTIDE SEQUENCE [LARGE SCALE GENOMIC DNA]</scope>
    <source>
        <strain evidence="3 4">An411</strain>
    </source>
</reference>
<comment type="function">
    <text evidence="1">May be involved in the formation or repair of [Fe-S] clusters present in iron-sulfur proteins.</text>
</comment>
<dbReference type="RefSeq" id="WP_204804169.1">
    <property type="nucleotide sequence ID" value="NZ_JACSNX010000010.1"/>
</dbReference>
<accession>A0ABS2FWD9</accession>
<dbReference type="Gene3D" id="3.30.300.130">
    <property type="entry name" value="Fe-S cluster assembly (FSCA)"/>
    <property type="match status" value="1"/>
</dbReference>
<evidence type="ECO:0000256" key="1">
    <source>
        <dbReference type="ARBA" id="ARBA00049958"/>
    </source>
</evidence>
<gene>
    <name evidence="3" type="ORF">H9X91_08070</name>
</gene>
<dbReference type="InterPro" id="IPR001075">
    <property type="entry name" value="NIF_FeS_clus_asmbl_NifU_C"/>
</dbReference>
<evidence type="ECO:0000313" key="3">
    <source>
        <dbReference type="EMBL" id="MBM6851391.1"/>
    </source>
</evidence>
<dbReference type="InterPro" id="IPR034904">
    <property type="entry name" value="FSCA_dom_sf"/>
</dbReference>
<dbReference type="Pfam" id="PF01106">
    <property type="entry name" value="NifU"/>
    <property type="match status" value="1"/>
</dbReference>
<organism evidence="3 4">
    <name type="scientific">Oscillibacter valericigenes</name>
    <dbReference type="NCBI Taxonomy" id="351091"/>
    <lineage>
        <taxon>Bacteria</taxon>
        <taxon>Bacillati</taxon>
        <taxon>Bacillota</taxon>
        <taxon>Clostridia</taxon>
        <taxon>Eubacteriales</taxon>
        <taxon>Oscillospiraceae</taxon>
        <taxon>Oscillibacter</taxon>
    </lineage>
</organism>
<evidence type="ECO:0000259" key="2">
    <source>
        <dbReference type="Pfam" id="PF01106"/>
    </source>
</evidence>
<proteinExistence type="predicted"/>
<sequence length="71" mass="7840">MEKRVKDLIAEINSFTSEGGFSVKFVALTAENVVKLRLEGPEAAAAQETMKSTIEQMVKTYMPEISGLEFV</sequence>
<keyword evidence="4" id="KW-1185">Reference proteome</keyword>
<protein>
    <submittedName>
        <fullName evidence="3">NifU family protein</fullName>
    </submittedName>
</protein>
<feature type="domain" description="NIF system FeS cluster assembly NifU C-terminal" evidence="2">
    <location>
        <begin position="5"/>
        <end position="66"/>
    </location>
</feature>
<dbReference type="Proteomes" id="UP000719500">
    <property type="component" value="Unassembled WGS sequence"/>
</dbReference>
<name>A0ABS2FWD9_9FIRM</name>
<comment type="caution">
    <text evidence="3">The sequence shown here is derived from an EMBL/GenBank/DDBJ whole genome shotgun (WGS) entry which is preliminary data.</text>
</comment>